<protein>
    <submittedName>
        <fullName evidence="3">Antitoxin VapB27</fullName>
    </submittedName>
</protein>
<dbReference type="SUPFAM" id="SSF89447">
    <property type="entry name" value="AbrB/MazE/MraZ-like"/>
    <property type="match status" value="1"/>
</dbReference>
<dbReference type="NCBIfam" id="TIGR01439">
    <property type="entry name" value="lp_hng_hel_AbrB"/>
    <property type="match status" value="1"/>
</dbReference>
<dbReference type="InterPro" id="IPR037914">
    <property type="entry name" value="SpoVT-AbrB_sf"/>
</dbReference>
<dbReference type="Pfam" id="PF04014">
    <property type="entry name" value="MazE_antitoxin"/>
    <property type="match status" value="1"/>
</dbReference>
<keyword evidence="4" id="KW-1185">Reference proteome</keyword>
<evidence type="ECO:0000259" key="2">
    <source>
        <dbReference type="PROSITE" id="PS51740"/>
    </source>
</evidence>
<dbReference type="Proteomes" id="UP000334340">
    <property type="component" value="Unassembled WGS sequence"/>
</dbReference>
<organism evidence="3 4">
    <name type="scientific">Candidatus Methylomirabilis lanthanidiphila</name>
    <dbReference type="NCBI Taxonomy" id="2211376"/>
    <lineage>
        <taxon>Bacteria</taxon>
        <taxon>Candidatus Methylomirabilota</taxon>
        <taxon>Candidatus Methylomirabilia</taxon>
        <taxon>Candidatus Methylomirabilales</taxon>
        <taxon>Candidatus Methylomirabilaceae</taxon>
        <taxon>Candidatus Methylomirabilis</taxon>
    </lineage>
</organism>
<dbReference type="PROSITE" id="PS51740">
    <property type="entry name" value="SPOVT_ABRB"/>
    <property type="match status" value="1"/>
</dbReference>
<dbReference type="InterPro" id="IPR007159">
    <property type="entry name" value="SpoVT-AbrB_dom"/>
</dbReference>
<feature type="domain" description="SpoVT-AbrB" evidence="2">
    <location>
        <begin position="2"/>
        <end position="47"/>
    </location>
</feature>
<evidence type="ECO:0000256" key="1">
    <source>
        <dbReference type="PROSITE-ProRule" id="PRU01076"/>
    </source>
</evidence>
<accession>A0A564ZGK1</accession>
<gene>
    <name evidence="3" type="ORF">MELA_00627</name>
</gene>
<reference evidence="3 4" key="1">
    <citation type="submission" date="2019-07" db="EMBL/GenBank/DDBJ databases">
        <authorList>
            <person name="Cremers G."/>
        </authorList>
    </citation>
    <scope>NUCLEOTIDE SEQUENCE [LARGE SCALE GENOMIC DNA]</scope>
</reference>
<name>A0A564ZGK1_9BACT</name>
<dbReference type="SMART" id="SM00966">
    <property type="entry name" value="SpoVT_AbrB"/>
    <property type="match status" value="1"/>
</dbReference>
<keyword evidence="1" id="KW-0238">DNA-binding</keyword>
<dbReference type="EMBL" id="CABIKM010000010">
    <property type="protein sequence ID" value="VUZ84256.1"/>
    <property type="molecule type" value="Genomic_DNA"/>
</dbReference>
<dbReference type="GO" id="GO:0003677">
    <property type="term" value="F:DNA binding"/>
    <property type="evidence" value="ECO:0007669"/>
    <property type="project" value="UniProtKB-UniRule"/>
</dbReference>
<dbReference type="Gene3D" id="2.10.260.10">
    <property type="match status" value="1"/>
</dbReference>
<dbReference type="AlphaFoldDB" id="A0A564ZGK1"/>
<sequence>MKAIVTIDKAGRVVLPKILRDELHLATGDTLDVTVEGERVTLCPRRTAPPLQKERGVWVFRIGEPLSAAETRATLRSIREQRARRDAGEFR</sequence>
<proteinExistence type="predicted"/>
<evidence type="ECO:0000313" key="3">
    <source>
        <dbReference type="EMBL" id="VUZ84256.1"/>
    </source>
</evidence>
<evidence type="ECO:0000313" key="4">
    <source>
        <dbReference type="Proteomes" id="UP000334340"/>
    </source>
</evidence>